<feature type="domain" description="Major facilitator superfamily (MFS) profile" evidence="7">
    <location>
        <begin position="74"/>
        <end position="510"/>
    </location>
</feature>
<evidence type="ECO:0000256" key="4">
    <source>
        <dbReference type="ARBA" id="ARBA00023136"/>
    </source>
</evidence>
<dbReference type="AlphaFoldDB" id="A0A4S8MWE2"/>
<dbReference type="PANTHER" id="PTHR23502">
    <property type="entry name" value="MAJOR FACILITATOR SUPERFAMILY"/>
    <property type="match status" value="1"/>
</dbReference>
<keyword evidence="3 6" id="KW-1133">Transmembrane helix</keyword>
<evidence type="ECO:0000259" key="7">
    <source>
        <dbReference type="PROSITE" id="PS50850"/>
    </source>
</evidence>
<name>A0A4S8MWE2_DENBC</name>
<feature type="transmembrane region" description="Helical" evidence="6">
    <location>
        <begin position="109"/>
        <end position="128"/>
    </location>
</feature>
<dbReference type="Pfam" id="PF07690">
    <property type="entry name" value="MFS_1"/>
    <property type="match status" value="1"/>
</dbReference>
<evidence type="ECO:0000313" key="8">
    <source>
        <dbReference type="EMBL" id="THV07660.1"/>
    </source>
</evidence>
<evidence type="ECO:0000256" key="1">
    <source>
        <dbReference type="ARBA" id="ARBA00004141"/>
    </source>
</evidence>
<organism evidence="8 9">
    <name type="scientific">Dendrothele bispora (strain CBS 962.96)</name>
    <dbReference type="NCBI Taxonomy" id="1314807"/>
    <lineage>
        <taxon>Eukaryota</taxon>
        <taxon>Fungi</taxon>
        <taxon>Dikarya</taxon>
        <taxon>Basidiomycota</taxon>
        <taxon>Agaricomycotina</taxon>
        <taxon>Agaricomycetes</taxon>
        <taxon>Agaricomycetidae</taxon>
        <taxon>Agaricales</taxon>
        <taxon>Agaricales incertae sedis</taxon>
        <taxon>Dendrothele</taxon>
    </lineage>
</organism>
<feature type="transmembrane region" description="Helical" evidence="6">
    <location>
        <begin position="72"/>
        <end position="89"/>
    </location>
</feature>
<gene>
    <name evidence="8" type="ORF">K435DRAFT_772523</name>
</gene>
<keyword evidence="9" id="KW-1185">Reference proteome</keyword>
<feature type="transmembrane region" description="Helical" evidence="6">
    <location>
        <begin position="442"/>
        <end position="467"/>
    </location>
</feature>
<proteinExistence type="predicted"/>
<keyword evidence="4 6" id="KW-0472">Membrane</keyword>
<feature type="transmembrane region" description="Helical" evidence="6">
    <location>
        <begin position="305"/>
        <end position="324"/>
    </location>
</feature>
<feature type="transmembrane region" description="Helical" evidence="6">
    <location>
        <begin position="386"/>
        <end position="405"/>
    </location>
</feature>
<keyword evidence="2 6" id="KW-0812">Transmembrane</keyword>
<evidence type="ECO:0000256" key="6">
    <source>
        <dbReference type="SAM" id="Phobius"/>
    </source>
</evidence>
<dbReference type="Proteomes" id="UP000297245">
    <property type="component" value="Unassembled WGS sequence"/>
</dbReference>
<feature type="region of interest" description="Disordered" evidence="5">
    <location>
        <begin position="18"/>
        <end position="59"/>
    </location>
</feature>
<dbReference type="InterPro" id="IPR036259">
    <property type="entry name" value="MFS_trans_sf"/>
</dbReference>
<dbReference type="Gene3D" id="1.20.1250.20">
    <property type="entry name" value="MFS general substrate transporter like domains"/>
    <property type="match status" value="1"/>
</dbReference>
<sequence length="530" mass="58656">MASNSQVSLASETHIVTVVSETIPEPESSKTKNKNKKELNENSEPEQGDPFLVSDLGDDPSNPMNMSRLRRWYITVVTGLLVLNATFASSVPSGVLPALMEEFTFSQEVGALVVSLFVAGYVVGPLLWGPLSEEFGRKPIFVICFFVYTMFQIGMAFAQNTATLLVLRFIGGIFAACPLANSGAVISDIWDAKTRGKAMALFTAAPFAGPSLGPVVGGFIFVSGTSWRWVFWVLTMFSGFCLALIVFTVPETYKPILLVRLAQKKRKETGDDRYYAPFERIEKTLNQQIEAILGRPFKLLFQEPMMLAATLYMSFVYGCLYLLFEAYPIVFSEGHGFNAGISGLMFLPILAGGLFAVALSFFTFNPRYERQIIQYAPHPVPPERRLEMAMIAAPLFAIAFFWFGWTSYPSISFWAPMMSGAFMGFSILWIFLSLFNYIIDTYLAMAASALSASTVVRSLFGAGFPLFASQMFDRLNPRWASTLLGCLALLMTPIPFVFVKFGAKLRAKSKFSMTPAPQLPKVLSRPSSMA</sequence>
<dbReference type="InterPro" id="IPR011701">
    <property type="entry name" value="MFS"/>
</dbReference>
<dbReference type="PANTHER" id="PTHR23502:SF173">
    <property type="entry name" value="MFS-MULTIDRUG-RESISTANCE TRANSPORTER-RELATED"/>
    <property type="match status" value="1"/>
</dbReference>
<feature type="transmembrane region" description="Helical" evidence="6">
    <location>
        <begin position="140"/>
        <end position="159"/>
    </location>
</feature>
<dbReference type="PROSITE" id="PS50850">
    <property type="entry name" value="MFS"/>
    <property type="match status" value="1"/>
</dbReference>
<feature type="transmembrane region" description="Helical" evidence="6">
    <location>
        <begin position="344"/>
        <end position="365"/>
    </location>
</feature>
<comment type="subcellular location">
    <subcellularLocation>
        <location evidence="1">Membrane</location>
        <topology evidence="1">Multi-pass membrane protein</topology>
    </subcellularLocation>
</comment>
<accession>A0A4S8MWE2</accession>
<dbReference type="CDD" id="cd17323">
    <property type="entry name" value="MFS_Tpo1_MDR_like"/>
    <property type="match status" value="1"/>
</dbReference>
<feature type="transmembrane region" description="Helical" evidence="6">
    <location>
        <begin position="198"/>
        <end position="223"/>
    </location>
</feature>
<feature type="transmembrane region" description="Helical" evidence="6">
    <location>
        <begin position="165"/>
        <end position="186"/>
    </location>
</feature>
<dbReference type="FunFam" id="1.20.1250.20:FF:000011">
    <property type="entry name" value="MFS multidrug transporter, putative"/>
    <property type="match status" value="1"/>
</dbReference>
<dbReference type="GO" id="GO:0005886">
    <property type="term" value="C:plasma membrane"/>
    <property type="evidence" value="ECO:0007669"/>
    <property type="project" value="TreeGrafter"/>
</dbReference>
<evidence type="ECO:0000256" key="2">
    <source>
        <dbReference type="ARBA" id="ARBA00022692"/>
    </source>
</evidence>
<evidence type="ECO:0000256" key="3">
    <source>
        <dbReference type="ARBA" id="ARBA00022989"/>
    </source>
</evidence>
<evidence type="ECO:0000313" key="9">
    <source>
        <dbReference type="Proteomes" id="UP000297245"/>
    </source>
</evidence>
<dbReference type="InterPro" id="IPR020846">
    <property type="entry name" value="MFS_dom"/>
</dbReference>
<evidence type="ECO:0000256" key="5">
    <source>
        <dbReference type="SAM" id="MobiDB-lite"/>
    </source>
</evidence>
<protein>
    <submittedName>
        <fullName evidence="8">MFS general substrate transporter</fullName>
    </submittedName>
</protein>
<dbReference type="OrthoDB" id="9986881at2759"/>
<feature type="transmembrane region" description="Helical" evidence="6">
    <location>
        <begin position="229"/>
        <end position="250"/>
    </location>
</feature>
<reference evidence="8 9" key="1">
    <citation type="journal article" date="2019" name="Nat. Ecol. Evol.">
        <title>Megaphylogeny resolves global patterns of mushroom evolution.</title>
        <authorList>
            <person name="Varga T."/>
            <person name="Krizsan K."/>
            <person name="Foldi C."/>
            <person name="Dima B."/>
            <person name="Sanchez-Garcia M."/>
            <person name="Sanchez-Ramirez S."/>
            <person name="Szollosi G.J."/>
            <person name="Szarkandi J.G."/>
            <person name="Papp V."/>
            <person name="Albert L."/>
            <person name="Andreopoulos W."/>
            <person name="Angelini C."/>
            <person name="Antonin V."/>
            <person name="Barry K.W."/>
            <person name="Bougher N.L."/>
            <person name="Buchanan P."/>
            <person name="Buyck B."/>
            <person name="Bense V."/>
            <person name="Catcheside P."/>
            <person name="Chovatia M."/>
            <person name="Cooper J."/>
            <person name="Damon W."/>
            <person name="Desjardin D."/>
            <person name="Finy P."/>
            <person name="Geml J."/>
            <person name="Haridas S."/>
            <person name="Hughes K."/>
            <person name="Justo A."/>
            <person name="Karasinski D."/>
            <person name="Kautmanova I."/>
            <person name="Kiss B."/>
            <person name="Kocsube S."/>
            <person name="Kotiranta H."/>
            <person name="LaButti K.M."/>
            <person name="Lechner B.E."/>
            <person name="Liimatainen K."/>
            <person name="Lipzen A."/>
            <person name="Lukacs Z."/>
            <person name="Mihaltcheva S."/>
            <person name="Morgado L.N."/>
            <person name="Niskanen T."/>
            <person name="Noordeloos M.E."/>
            <person name="Ohm R.A."/>
            <person name="Ortiz-Santana B."/>
            <person name="Ovrebo C."/>
            <person name="Racz N."/>
            <person name="Riley R."/>
            <person name="Savchenko A."/>
            <person name="Shiryaev A."/>
            <person name="Soop K."/>
            <person name="Spirin V."/>
            <person name="Szebenyi C."/>
            <person name="Tomsovsky M."/>
            <person name="Tulloss R.E."/>
            <person name="Uehling J."/>
            <person name="Grigoriev I.V."/>
            <person name="Vagvolgyi C."/>
            <person name="Papp T."/>
            <person name="Martin F.M."/>
            <person name="Miettinen O."/>
            <person name="Hibbett D.S."/>
            <person name="Nagy L.G."/>
        </authorList>
    </citation>
    <scope>NUCLEOTIDE SEQUENCE [LARGE SCALE GENOMIC DNA]</scope>
    <source>
        <strain evidence="8 9">CBS 962.96</strain>
    </source>
</reference>
<feature type="transmembrane region" description="Helical" evidence="6">
    <location>
        <begin position="479"/>
        <end position="503"/>
    </location>
</feature>
<dbReference type="SUPFAM" id="SSF103473">
    <property type="entry name" value="MFS general substrate transporter"/>
    <property type="match status" value="1"/>
</dbReference>
<dbReference type="GO" id="GO:0022857">
    <property type="term" value="F:transmembrane transporter activity"/>
    <property type="evidence" value="ECO:0007669"/>
    <property type="project" value="InterPro"/>
</dbReference>
<feature type="transmembrane region" description="Helical" evidence="6">
    <location>
        <begin position="411"/>
        <end position="435"/>
    </location>
</feature>
<dbReference type="EMBL" id="ML179037">
    <property type="protein sequence ID" value="THV07660.1"/>
    <property type="molecule type" value="Genomic_DNA"/>
</dbReference>